<evidence type="ECO:0000256" key="8">
    <source>
        <dbReference type="SAM" id="MobiDB-lite"/>
    </source>
</evidence>
<dbReference type="InterPro" id="IPR035595">
    <property type="entry name" value="UDP_glycos_trans_CS"/>
</dbReference>
<sequence>MAPPAPEPPLHVMLVCFPGQGHINPFLRLANLLASHGLRVTFTINLSTARKMKSLPSSQRRSQELKLEPNTSSSSHSGAAVHFDFFDDGHDEESIKRVPLDQLMTLLEQTGRRALPEMVRKYADQGSPVSCFVSNPFLPWVSDVAATLDIPCAVLWIQSCASFTTYYHFHNKLAEFPTPEDQERDVVLPGMPVMKHDEIPSFLHPTTPYGFLATAILGQFAHLDNVFCVLMETFERLEEEIIGHVSSFCKVRPVGPLWLGAKASVGPGDLMEADDDCIGWLDRQEPRSVVYVSMGSIVGISAQQRVEMAHGLMGSGLPFLWVVRPSHEEGEDADLGLPEGLGERGKVVRWVPQEAVLGHVAVSCFVTHCGWNSTLEAIGSGKPVVAFPQWGDQVTDAKFLGEVFRVGVRMGRGDTWTKLVTREEVERCLREVTVGPRAEEMRENAARWKREAEAAVEEGGSSERNVREFVEEVKKKSVEMTRRKTETTTL</sequence>
<evidence type="ECO:0000256" key="5">
    <source>
        <dbReference type="ARBA" id="ARBA00047606"/>
    </source>
</evidence>
<proteinExistence type="inferred from homology"/>
<evidence type="ECO:0000256" key="3">
    <source>
        <dbReference type="ARBA" id="ARBA00022676"/>
    </source>
</evidence>
<dbReference type="CDD" id="cd03784">
    <property type="entry name" value="GT1_Gtf-like"/>
    <property type="match status" value="1"/>
</dbReference>
<protein>
    <recommendedName>
        <fullName evidence="7">Glycosyltransferase</fullName>
        <ecNumber evidence="7">2.4.1.-</ecNumber>
    </recommendedName>
</protein>
<keyword evidence="3 6" id="KW-0328">Glycosyltransferase</keyword>
<comment type="similarity">
    <text evidence="2 6">Belongs to the UDP-glycosyltransferase family.</text>
</comment>
<dbReference type="EC" id="2.4.1.-" evidence="7"/>
<dbReference type="Pfam" id="PF00201">
    <property type="entry name" value="UDPGT"/>
    <property type="match status" value="1"/>
</dbReference>
<keyword evidence="10" id="KW-1185">Reference proteome</keyword>
<comment type="catalytic activity">
    <reaction evidence="5">
        <text>an anthocyanidin + UDP-alpha-D-glucose + H(+) = an anthocyanidin 3-O-beta-D-glucoside + UDP</text>
        <dbReference type="Rhea" id="RHEA:20093"/>
        <dbReference type="ChEBI" id="CHEBI:15378"/>
        <dbReference type="ChEBI" id="CHEBI:16307"/>
        <dbReference type="ChEBI" id="CHEBI:58223"/>
        <dbReference type="ChEBI" id="CHEBI:58885"/>
        <dbReference type="ChEBI" id="CHEBI:143576"/>
        <dbReference type="EC" id="2.4.1.115"/>
    </reaction>
</comment>
<dbReference type="PROSITE" id="PS00375">
    <property type="entry name" value="UDPGT"/>
    <property type="match status" value="1"/>
</dbReference>
<dbReference type="EMBL" id="CAMGYJ010000011">
    <property type="protein sequence ID" value="CAI0557627.1"/>
    <property type="molecule type" value="Genomic_DNA"/>
</dbReference>
<dbReference type="SUPFAM" id="SSF53756">
    <property type="entry name" value="UDP-Glycosyltransferase/glycogen phosphorylase"/>
    <property type="match status" value="1"/>
</dbReference>
<keyword evidence="4 6" id="KW-0808">Transferase</keyword>
<evidence type="ECO:0000256" key="7">
    <source>
        <dbReference type="RuleBase" id="RU362057"/>
    </source>
</evidence>
<dbReference type="InterPro" id="IPR002213">
    <property type="entry name" value="UDP_glucos_trans"/>
</dbReference>
<dbReference type="AlphaFoldDB" id="A0AAV0RJ25"/>
<comment type="pathway">
    <text evidence="1">Pigment biosynthesis; anthocyanin biosynthesis.</text>
</comment>
<evidence type="ECO:0000256" key="4">
    <source>
        <dbReference type="ARBA" id="ARBA00022679"/>
    </source>
</evidence>
<organism evidence="9 10">
    <name type="scientific">Linum tenue</name>
    <dbReference type="NCBI Taxonomy" id="586396"/>
    <lineage>
        <taxon>Eukaryota</taxon>
        <taxon>Viridiplantae</taxon>
        <taxon>Streptophyta</taxon>
        <taxon>Embryophyta</taxon>
        <taxon>Tracheophyta</taxon>
        <taxon>Spermatophyta</taxon>
        <taxon>Magnoliopsida</taxon>
        <taxon>eudicotyledons</taxon>
        <taxon>Gunneridae</taxon>
        <taxon>Pentapetalae</taxon>
        <taxon>rosids</taxon>
        <taxon>fabids</taxon>
        <taxon>Malpighiales</taxon>
        <taxon>Linaceae</taxon>
        <taxon>Linum</taxon>
    </lineage>
</organism>
<reference evidence="9" key="1">
    <citation type="submission" date="2022-08" db="EMBL/GenBank/DDBJ databases">
        <authorList>
            <person name="Gutierrez-Valencia J."/>
        </authorList>
    </citation>
    <scope>NUCLEOTIDE SEQUENCE</scope>
</reference>
<dbReference type="GO" id="GO:0080044">
    <property type="term" value="F:quercetin 7-O-glucosyltransferase activity"/>
    <property type="evidence" value="ECO:0007669"/>
    <property type="project" value="TreeGrafter"/>
</dbReference>
<evidence type="ECO:0000256" key="2">
    <source>
        <dbReference type="ARBA" id="ARBA00009995"/>
    </source>
</evidence>
<dbReference type="PANTHER" id="PTHR11926">
    <property type="entry name" value="GLUCOSYL/GLUCURONOSYL TRANSFERASES"/>
    <property type="match status" value="1"/>
</dbReference>
<evidence type="ECO:0000313" key="9">
    <source>
        <dbReference type="EMBL" id="CAI0557627.1"/>
    </source>
</evidence>
<gene>
    <name evidence="9" type="ORF">LITE_LOCUS48436</name>
</gene>
<evidence type="ECO:0000313" key="10">
    <source>
        <dbReference type="Proteomes" id="UP001154282"/>
    </source>
</evidence>
<dbReference type="Gene3D" id="3.40.50.2000">
    <property type="entry name" value="Glycogen Phosphorylase B"/>
    <property type="match status" value="2"/>
</dbReference>
<dbReference type="GO" id="GO:0047213">
    <property type="term" value="F:anthocyanidin 3-O-glucosyltransferase activity"/>
    <property type="evidence" value="ECO:0007669"/>
    <property type="project" value="UniProtKB-EC"/>
</dbReference>
<name>A0AAV0RJ25_9ROSI</name>
<dbReference type="GO" id="GO:0080043">
    <property type="term" value="F:quercetin 3-O-glucosyltransferase activity"/>
    <property type="evidence" value="ECO:0007669"/>
    <property type="project" value="TreeGrafter"/>
</dbReference>
<evidence type="ECO:0000256" key="6">
    <source>
        <dbReference type="RuleBase" id="RU003718"/>
    </source>
</evidence>
<dbReference type="Proteomes" id="UP001154282">
    <property type="component" value="Unassembled WGS sequence"/>
</dbReference>
<accession>A0AAV0RJ25</accession>
<feature type="region of interest" description="Disordered" evidence="8">
    <location>
        <begin position="53"/>
        <end position="77"/>
    </location>
</feature>
<comment type="caution">
    <text evidence="9">The sequence shown here is derived from an EMBL/GenBank/DDBJ whole genome shotgun (WGS) entry which is preliminary data.</text>
</comment>
<dbReference type="PANTHER" id="PTHR11926:SF986">
    <property type="entry name" value="UDP-GLYCOSYLTRANSFERASE 84A1"/>
    <property type="match status" value="1"/>
</dbReference>
<dbReference type="FunFam" id="3.40.50.2000:FF:000019">
    <property type="entry name" value="Glycosyltransferase"/>
    <property type="match status" value="1"/>
</dbReference>
<evidence type="ECO:0000256" key="1">
    <source>
        <dbReference type="ARBA" id="ARBA00004935"/>
    </source>
</evidence>